<sequence length="600" mass="66952">MAKMVFNSNHILTKYLSLIHVSVSEEGNEEQPGSDDSHATVVQSVTEENERSPSTDSGRSGKKSDQGVDNDSGKNEEVEDEQEENEADDNEAENEQEENEQEEEQEEEDEGINNDVSTNNANEDDMVVEDIEDGEDDQPPPEPEQCEIHVTPPEPEEIEIEIPPPEPEEVEIVVPPPEPEEVEIEIPPPEPEESEIEVVPPEPEPPQEIPQVVEQLPSPPQQFSSSIIPVKAATSPPPVKSERDQENKKLEKTTTIEIEKLENINEKITDRSKDKVDLKNQQLPTTSSSTISNTNQQTNVPSTSSATKVNDSNDSQIITVPLNTPPPSPSKKLVETKKKPLPDISKPPKNLNDRRYDDDPDKIWNCGAWFEYILVVVVSSLLLLAATVLTLFWAIYYRQGFDLTDADKKFNLHPVLMIGGYITLSGFSIILYRICRCCSHLMVKLLHALFHALAIPCIVVGFLIVWDYKNQTGTAHFYSLHSWLGLITMGLFGLQFILGFFSFLVLLCCDNATYKFRSVMVPIHAIFGIVTFMLAIATALTGFLQKARFDLDSDYNLFAEEGIVVNTIGVVLIGLGCIVPFAVRRANSPANSRVYVTERL</sequence>
<dbReference type="FunFam" id="1.20.120.1770:FF:000001">
    <property type="entry name" value="Cytochrome b reductase 1"/>
    <property type="match status" value="1"/>
</dbReference>
<dbReference type="AlphaFoldDB" id="A0A336KHM1"/>
<comment type="cofactor">
    <cofactor evidence="1">
        <name>heme b</name>
        <dbReference type="ChEBI" id="CHEBI:60344"/>
    </cofactor>
</comment>
<keyword evidence="3" id="KW-0813">Transport</keyword>
<feature type="compositionally biased region" description="Basic and acidic residues" evidence="11">
    <location>
        <begin position="240"/>
        <end position="278"/>
    </location>
</feature>
<feature type="region of interest" description="Disordered" evidence="11">
    <location>
        <begin position="179"/>
        <end position="353"/>
    </location>
</feature>
<evidence type="ECO:0000256" key="7">
    <source>
        <dbReference type="ARBA" id="ARBA00022982"/>
    </source>
</evidence>
<evidence type="ECO:0000256" key="4">
    <source>
        <dbReference type="ARBA" id="ARBA00022617"/>
    </source>
</evidence>
<keyword evidence="6" id="KW-0479">Metal-binding</keyword>
<feature type="transmembrane region" description="Helical" evidence="12">
    <location>
        <begin position="372"/>
        <end position="395"/>
    </location>
</feature>
<keyword evidence="5 12" id="KW-0812">Transmembrane</keyword>
<dbReference type="GO" id="GO:0016491">
    <property type="term" value="F:oxidoreductase activity"/>
    <property type="evidence" value="ECO:0007669"/>
    <property type="project" value="InterPro"/>
</dbReference>
<feature type="domain" description="Cytochrome b561" evidence="13">
    <location>
        <begin position="378"/>
        <end position="584"/>
    </location>
</feature>
<accession>A0A336KHM1</accession>
<keyword evidence="10 12" id="KW-0472">Membrane</keyword>
<feature type="compositionally biased region" description="Basic and acidic residues" evidence="11">
    <location>
        <begin position="62"/>
        <end position="76"/>
    </location>
</feature>
<feature type="region of interest" description="Disordered" evidence="11">
    <location>
        <begin position="24"/>
        <end position="149"/>
    </location>
</feature>
<evidence type="ECO:0000256" key="1">
    <source>
        <dbReference type="ARBA" id="ARBA00001970"/>
    </source>
</evidence>
<dbReference type="PROSITE" id="PS50939">
    <property type="entry name" value="CYTOCHROME_B561"/>
    <property type="match status" value="1"/>
</dbReference>
<keyword evidence="7" id="KW-0249">Electron transport</keyword>
<reference evidence="15" key="2">
    <citation type="submission" date="2018-07" db="EMBL/GenBank/DDBJ databases">
        <authorList>
            <person name="Quirk P.G."/>
            <person name="Krulwich T.A."/>
        </authorList>
    </citation>
    <scope>NUCLEOTIDE SEQUENCE</scope>
</reference>
<evidence type="ECO:0000256" key="5">
    <source>
        <dbReference type="ARBA" id="ARBA00022692"/>
    </source>
</evidence>
<evidence type="ECO:0000313" key="14">
    <source>
        <dbReference type="EMBL" id="SSX00630.1"/>
    </source>
</evidence>
<feature type="compositionally biased region" description="Acidic residues" evidence="11">
    <location>
        <begin position="122"/>
        <end position="139"/>
    </location>
</feature>
<evidence type="ECO:0000256" key="3">
    <source>
        <dbReference type="ARBA" id="ARBA00022448"/>
    </source>
</evidence>
<evidence type="ECO:0000256" key="2">
    <source>
        <dbReference type="ARBA" id="ARBA00004141"/>
    </source>
</evidence>
<evidence type="ECO:0000256" key="11">
    <source>
        <dbReference type="SAM" id="MobiDB-lite"/>
    </source>
</evidence>
<evidence type="ECO:0000313" key="15">
    <source>
        <dbReference type="EMBL" id="SSX21010.1"/>
    </source>
</evidence>
<dbReference type="PANTHER" id="PTHR10106">
    <property type="entry name" value="CYTOCHROME B561-RELATED"/>
    <property type="match status" value="1"/>
</dbReference>
<feature type="transmembrane region" description="Helical" evidence="12">
    <location>
        <begin position="521"/>
        <end position="543"/>
    </location>
</feature>
<dbReference type="EMBL" id="UFQT01000156">
    <property type="protein sequence ID" value="SSX21010.1"/>
    <property type="molecule type" value="Genomic_DNA"/>
</dbReference>
<comment type="subcellular location">
    <subcellularLocation>
        <location evidence="2">Membrane</location>
        <topology evidence="2">Multi-pass membrane protein</topology>
    </subcellularLocation>
</comment>
<feature type="compositionally biased region" description="Basic and acidic residues" evidence="11">
    <location>
        <begin position="332"/>
        <end position="341"/>
    </location>
</feature>
<feature type="transmembrane region" description="Helical" evidence="12">
    <location>
        <begin position="415"/>
        <end position="434"/>
    </location>
</feature>
<organism evidence="14">
    <name type="scientific">Culicoides sonorensis</name>
    <name type="common">Biting midge</name>
    <dbReference type="NCBI Taxonomy" id="179676"/>
    <lineage>
        <taxon>Eukaryota</taxon>
        <taxon>Metazoa</taxon>
        <taxon>Ecdysozoa</taxon>
        <taxon>Arthropoda</taxon>
        <taxon>Hexapoda</taxon>
        <taxon>Insecta</taxon>
        <taxon>Pterygota</taxon>
        <taxon>Neoptera</taxon>
        <taxon>Endopterygota</taxon>
        <taxon>Diptera</taxon>
        <taxon>Nematocera</taxon>
        <taxon>Chironomoidea</taxon>
        <taxon>Ceratopogonidae</taxon>
        <taxon>Ceratopogoninae</taxon>
        <taxon>Culicoides</taxon>
        <taxon>Monoculicoides</taxon>
    </lineage>
</organism>
<feature type="transmembrane region" description="Helical" evidence="12">
    <location>
        <begin position="486"/>
        <end position="509"/>
    </location>
</feature>
<evidence type="ECO:0000256" key="9">
    <source>
        <dbReference type="ARBA" id="ARBA00023004"/>
    </source>
</evidence>
<dbReference type="PANTHER" id="PTHR10106:SF24">
    <property type="entry name" value="NO EXTENDED MEMORY, ISOFORM A"/>
    <property type="match status" value="1"/>
</dbReference>
<name>A0A336KHM1_CULSO</name>
<feature type="compositionally biased region" description="Low complexity" evidence="11">
    <location>
        <begin position="285"/>
        <end position="299"/>
    </location>
</feature>
<dbReference type="EMBL" id="UFQS01000156">
    <property type="protein sequence ID" value="SSX00630.1"/>
    <property type="molecule type" value="Genomic_DNA"/>
</dbReference>
<evidence type="ECO:0000259" key="13">
    <source>
        <dbReference type="PROSITE" id="PS50939"/>
    </source>
</evidence>
<dbReference type="GO" id="GO:0016020">
    <property type="term" value="C:membrane"/>
    <property type="evidence" value="ECO:0007669"/>
    <property type="project" value="UniProtKB-SubCell"/>
</dbReference>
<dbReference type="VEuPathDB" id="VectorBase:CSON003216"/>
<evidence type="ECO:0000256" key="6">
    <source>
        <dbReference type="ARBA" id="ARBA00022723"/>
    </source>
</evidence>
<reference evidence="14" key="1">
    <citation type="submission" date="2018-04" db="EMBL/GenBank/DDBJ databases">
        <authorList>
            <person name="Go L.Y."/>
            <person name="Mitchell J.A."/>
        </authorList>
    </citation>
    <scope>NUCLEOTIDE SEQUENCE</scope>
    <source>
        <tissue evidence="14">Whole organism</tissue>
    </source>
</reference>
<evidence type="ECO:0000256" key="8">
    <source>
        <dbReference type="ARBA" id="ARBA00022989"/>
    </source>
</evidence>
<keyword evidence="4" id="KW-0349">Heme</keyword>
<feature type="transmembrane region" description="Helical" evidence="12">
    <location>
        <begin position="446"/>
        <end position="466"/>
    </location>
</feature>
<keyword evidence="9" id="KW-0408">Iron</keyword>
<gene>
    <name evidence="14" type="primary">CSON003216</name>
</gene>
<feature type="transmembrane region" description="Helical" evidence="12">
    <location>
        <begin position="563"/>
        <end position="583"/>
    </location>
</feature>
<dbReference type="Gene3D" id="1.20.120.1770">
    <property type="match status" value="1"/>
</dbReference>
<feature type="compositionally biased region" description="Acidic residues" evidence="11">
    <location>
        <begin position="77"/>
        <end position="112"/>
    </location>
</feature>
<feature type="compositionally biased region" description="Polar residues" evidence="11">
    <location>
        <begin position="300"/>
        <end position="322"/>
    </location>
</feature>
<dbReference type="GO" id="GO:0046872">
    <property type="term" value="F:metal ion binding"/>
    <property type="evidence" value="ECO:0007669"/>
    <property type="project" value="UniProtKB-KW"/>
</dbReference>
<evidence type="ECO:0000256" key="12">
    <source>
        <dbReference type="SAM" id="Phobius"/>
    </source>
</evidence>
<dbReference type="Pfam" id="PF03188">
    <property type="entry name" value="Cytochrom_B561"/>
    <property type="match status" value="1"/>
</dbReference>
<evidence type="ECO:0000256" key="10">
    <source>
        <dbReference type="ARBA" id="ARBA00023136"/>
    </source>
</evidence>
<feature type="compositionally biased region" description="Acidic residues" evidence="11">
    <location>
        <begin position="179"/>
        <end position="196"/>
    </location>
</feature>
<dbReference type="InterPro" id="IPR006593">
    <property type="entry name" value="Cyt_b561/ferric_Rdtase_TM"/>
</dbReference>
<proteinExistence type="predicted"/>
<keyword evidence="8 12" id="KW-1133">Transmembrane helix</keyword>
<dbReference type="InterPro" id="IPR043205">
    <property type="entry name" value="CYB561/CYBRD1-like"/>
</dbReference>
<protein>
    <submittedName>
        <fullName evidence="14">CSON003216 protein</fullName>
    </submittedName>
</protein>
<dbReference type="SMART" id="SM00665">
    <property type="entry name" value="B561"/>
    <property type="match status" value="1"/>
</dbReference>